<sequence>MIMWPWRLNSSGSSGFCGHTEMVSRSSAWRLPIDYSENERKKCRAIDEKKCVLG</sequence>
<protein>
    <submittedName>
        <fullName evidence="1">Uncharacterized protein</fullName>
    </submittedName>
</protein>
<dbReference type="Proteomes" id="UP001420932">
    <property type="component" value="Unassembled WGS sequence"/>
</dbReference>
<evidence type="ECO:0000313" key="2">
    <source>
        <dbReference type="Proteomes" id="UP001420932"/>
    </source>
</evidence>
<name>A0AAP0HRX9_9MAGN</name>
<gene>
    <name evidence="1" type="ORF">Syun_028226</name>
</gene>
<accession>A0AAP0HRX9</accession>
<evidence type="ECO:0000313" key="1">
    <source>
        <dbReference type="EMBL" id="KAK9093315.1"/>
    </source>
</evidence>
<proteinExistence type="predicted"/>
<dbReference type="AlphaFoldDB" id="A0AAP0HRX9"/>
<dbReference type="EMBL" id="JBBNAF010000012">
    <property type="protein sequence ID" value="KAK9093315.1"/>
    <property type="molecule type" value="Genomic_DNA"/>
</dbReference>
<comment type="caution">
    <text evidence="1">The sequence shown here is derived from an EMBL/GenBank/DDBJ whole genome shotgun (WGS) entry which is preliminary data.</text>
</comment>
<organism evidence="1 2">
    <name type="scientific">Stephania yunnanensis</name>
    <dbReference type="NCBI Taxonomy" id="152371"/>
    <lineage>
        <taxon>Eukaryota</taxon>
        <taxon>Viridiplantae</taxon>
        <taxon>Streptophyta</taxon>
        <taxon>Embryophyta</taxon>
        <taxon>Tracheophyta</taxon>
        <taxon>Spermatophyta</taxon>
        <taxon>Magnoliopsida</taxon>
        <taxon>Ranunculales</taxon>
        <taxon>Menispermaceae</taxon>
        <taxon>Menispermoideae</taxon>
        <taxon>Cissampelideae</taxon>
        <taxon>Stephania</taxon>
    </lineage>
</organism>
<reference evidence="1 2" key="1">
    <citation type="submission" date="2024-01" db="EMBL/GenBank/DDBJ databases">
        <title>Genome assemblies of Stephania.</title>
        <authorList>
            <person name="Yang L."/>
        </authorList>
    </citation>
    <scope>NUCLEOTIDE SEQUENCE [LARGE SCALE GENOMIC DNA]</scope>
    <source>
        <strain evidence="1">YNDBR</strain>
        <tissue evidence="1">Leaf</tissue>
    </source>
</reference>
<keyword evidence="2" id="KW-1185">Reference proteome</keyword>